<keyword evidence="2" id="KW-1185">Reference proteome</keyword>
<dbReference type="EMBL" id="BMAW01074910">
    <property type="protein sequence ID" value="GFT94225.1"/>
    <property type="molecule type" value="Genomic_DNA"/>
</dbReference>
<dbReference type="Proteomes" id="UP000887013">
    <property type="component" value="Unassembled WGS sequence"/>
</dbReference>
<dbReference type="AlphaFoldDB" id="A0A8X6U973"/>
<reference evidence="1" key="1">
    <citation type="submission" date="2020-08" db="EMBL/GenBank/DDBJ databases">
        <title>Multicomponent nature underlies the extraordinary mechanical properties of spider dragline silk.</title>
        <authorList>
            <person name="Kono N."/>
            <person name="Nakamura H."/>
            <person name="Mori M."/>
            <person name="Yoshida Y."/>
            <person name="Ohtoshi R."/>
            <person name="Malay A.D."/>
            <person name="Moran D.A.P."/>
            <person name="Tomita M."/>
            <person name="Numata K."/>
            <person name="Arakawa K."/>
        </authorList>
    </citation>
    <scope>NUCLEOTIDE SEQUENCE</scope>
</reference>
<evidence type="ECO:0000313" key="1">
    <source>
        <dbReference type="EMBL" id="GFT94225.1"/>
    </source>
</evidence>
<accession>A0A8X6U973</accession>
<protein>
    <submittedName>
        <fullName evidence="1">Uncharacterized protein</fullName>
    </submittedName>
</protein>
<name>A0A8X6U973_NEPPI</name>
<proteinExistence type="predicted"/>
<comment type="caution">
    <text evidence="1">The sequence shown here is derived from an EMBL/GenBank/DDBJ whole genome shotgun (WGS) entry which is preliminary data.</text>
</comment>
<sequence>MPLKPLPALLLCFEKLE</sequence>
<organism evidence="1 2">
    <name type="scientific">Nephila pilipes</name>
    <name type="common">Giant wood spider</name>
    <name type="synonym">Nephila maculata</name>
    <dbReference type="NCBI Taxonomy" id="299642"/>
    <lineage>
        <taxon>Eukaryota</taxon>
        <taxon>Metazoa</taxon>
        <taxon>Ecdysozoa</taxon>
        <taxon>Arthropoda</taxon>
        <taxon>Chelicerata</taxon>
        <taxon>Arachnida</taxon>
        <taxon>Araneae</taxon>
        <taxon>Araneomorphae</taxon>
        <taxon>Entelegynae</taxon>
        <taxon>Araneoidea</taxon>
        <taxon>Nephilidae</taxon>
        <taxon>Nephila</taxon>
    </lineage>
</organism>
<feature type="non-terminal residue" evidence="1">
    <location>
        <position position="17"/>
    </location>
</feature>
<evidence type="ECO:0000313" key="2">
    <source>
        <dbReference type="Proteomes" id="UP000887013"/>
    </source>
</evidence>
<gene>
    <name evidence="1" type="ORF">NPIL_57901</name>
</gene>